<dbReference type="SUPFAM" id="SSF53822">
    <property type="entry name" value="Periplasmic binding protein-like I"/>
    <property type="match status" value="1"/>
</dbReference>
<name>A0A1B8Q1T0_MORLA</name>
<sequence>MTTISAKFPKLIGMSMLCSLLFACGGDKPTSQNETTQTPTTAESKSIAITAIVEHPALDAVRQGTLEALASEGFKEGENLTVNLQSAQGNPATAGQIAKQFVADNPDAIVAIATPSAQAVVSATTTIPVVFSAVTEPVEAKLVPKLDGSGTNVTGASDVLPLEPQIDLIKELIPSVKNIGFVYSPGEVNSTVTLRNLKAIAEPQGLTIVEAPAQKSSDIAMSAQSLVGKVDVIYTSTDNNVINAYEALAKVAKEGKIPLVSSDPSVVERGASVALGVNYHGLGLETGKITARILKGEKAGDIAVYSASELDLMVSKKNASEQGLSVPQSILDKAKTVVE</sequence>
<feature type="chain" id="PRO_5008612065" evidence="1">
    <location>
        <begin position="24"/>
        <end position="339"/>
    </location>
</feature>
<dbReference type="Gene3D" id="3.40.50.2300">
    <property type="match status" value="2"/>
</dbReference>
<protein>
    <submittedName>
        <fullName evidence="2">ABC transporter substrate-binding protein</fullName>
    </submittedName>
</protein>
<reference evidence="2 3" key="1">
    <citation type="submission" date="2016-06" db="EMBL/GenBank/DDBJ databases">
        <title>Draft genome of Moraxella lacunata CCUG 57757A.</title>
        <authorList>
            <person name="Salva-Serra F."/>
            <person name="Engstrom-Jakobsson H."/>
            <person name="Thorell K."/>
            <person name="Gonzales-Siles L."/>
            <person name="Karlsson R."/>
            <person name="Boulund F."/>
            <person name="Engstrand L."/>
            <person name="Kristiansson E."/>
            <person name="Moore E."/>
        </authorList>
    </citation>
    <scope>NUCLEOTIDE SEQUENCE [LARGE SCALE GENOMIC DNA]</scope>
    <source>
        <strain evidence="2 3">CCUG 57757A</strain>
    </source>
</reference>
<dbReference type="RefSeq" id="WP_065255520.1">
    <property type="nucleotide sequence ID" value="NZ_LZDR01000040.1"/>
</dbReference>
<dbReference type="PROSITE" id="PS51257">
    <property type="entry name" value="PROKAR_LIPOPROTEIN"/>
    <property type="match status" value="1"/>
</dbReference>
<accession>A0A1B8Q1T0</accession>
<gene>
    <name evidence="2" type="ORF">A9309_06975</name>
</gene>
<feature type="signal peptide" evidence="1">
    <location>
        <begin position="1"/>
        <end position="23"/>
    </location>
</feature>
<evidence type="ECO:0000256" key="1">
    <source>
        <dbReference type="SAM" id="SignalP"/>
    </source>
</evidence>
<evidence type="ECO:0000313" key="3">
    <source>
        <dbReference type="Proteomes" id="UP000092607"/>
    </source>
</evidence>
<dbReference type="AlphaFoldDB" id="A0A1B8Q1T0"/>
<dbReference type="InterPro" id="IPR007487">
    <property type="entry name" value="ABC_transpt-TYRBP-like"/>
</dbReference>
<dbReference type="Proteomes" id="UP000092607">
    <property type="component" value="Unassembled WGS sequence"/>
</dbReference>
<dbReference type="OrthoDB" id="9776955at2"/>
<dbReference type="PANTHER" id="PTHR35271">
    <property type="entry name" value="ABC TRANSPORTER, SUBSTRATE-BINDING LIPOPROTEIN-RELATED"/>
    <property type="match status" value="1"/>
</dbReference>
<proteinExistence type="predicted"/>
<dbReference type="PANTHER" id="PTHR35271:SF1">
    <property type="entry name" value="ABC TRANSPORTER, SUBSTRATE-BINDING LIPOPROTEIN"/>
    <property type="match status" value="1"/>
</dbReference>
<keyword evidence="1" id="KW-0732">Signal</keyword>
<dbReference type="EMBL" id="LZMS01000059">
    <property type="protein sequence ID" value="OBX62675.1"/>
    <property type="molecule type" value="Genomic_DNA"/>
</dbReference>
<comment type="caution">
    <text evidence="2">The sequence shown here is derived from an EMBL/GenBank/DDBJ whole genome shotgun (WGS) entry which is preliminary data.</text>
</comment>
<evidence type="ECO:0000313" key="2">
    <source>
        <dbReference type="EMBL" id="OBX62675.1"/>
    </source>
</evidence>
<dbReference type="Pfam" id="PF04392">
    <property type="entry name" value="ABC_sub_bind"/>
    <property type="match status" value="1"/>
</dbReference>
<organism evidence="2 3">
    <name type="scientific">Moraxella lacunata</name>
    <dbReference type="NCBI Taxonomy" id="477"/>
    <lineage>
        <taxon>Bacteria</taxon>
        <taxon>Pseudomonadati</taxon>
        <taxon>Pseudomonadota</taxon>
        <taxon>Gammaproteobacteria</taxon>
        <taxon>Moraxellales</taxon>
        <taxon>Moraxellaceae</taxon>
        <taxon>Moraxella</taxon>
    </lineage>
</organism>
<dbReference type="InterPro" id="IPR028082">
    <property type="entry name" value="Peripla_BP_I"/>
</dbReference>
<dbReference type="CDD" id="cd06325">
    <property type="entry name" value="PBP1_ABC_unchar_transporter"/>
    <property type="match status" value="1"/>
</dbReference>